<dbReference type="EMBL" id="CM029047">
    <property type="protein sequence ID" value="KAG2582280.1"/>
    <property type="molecule type" value="Genomic_DNA"/>
</dbReference>
<dbReference type="AlphaFoldDB" id="A0A8T0R947"/>
<keyword evidence="1" id="KW-0812">Transmembrane</keyword>
<reference evidence="2" key="1">
    <citation type="submission" date="2020-05" db="EMBL/GenBank/DDBJ databases">
        <title>WGS assembly of Panicum virgatum.</title>
        <authorList>
            <person name="Lovell J.T."/>
            <person name="Jenkins J."/>
            <person name="Shu S."/>
            <person name="Juenger T.E."/>
            <person name="Schmutz J."/>
        </authorList>
    </citation>
    <scope>NUCLEOTIDE SEQUENCE</scope>
    <source>
        <strain evidence="2">AP13</strain>
    </source>
</reference>
<sequence length="137" mass="15730">MIVMLNSQAYTSMKPLSSHQAIERADQFQMFILPLLDGLMLSKVWVILLLWYDSSLFGNRISKGYIQVPIRHIDFASMEPGEDPISLTIPMVLITAMGGEAQIWTTYERLAVEACLQHLKDHGYFVSDFLYFQIKQL</sequence>
<feature type="transmembrane region" description="Helical" evidence="1">
    <location>
        <begin position="31"/>
        <end position="52"/>
    </location>
</feature>
<organism evidence="2 3">
    <name type="scientific">Panicum virgatum</name>
    <name type="common">Blackwell switchgrass</name>
    <dbReference type="NCBI Taxonomy" id="38727"/>
    <lineage>
        <taxon>Eukaryota</taxon>
        <taxon>Viridiplantae</taxon>
        <taxon>Streptophyta</taxon>
        <taxon>Embryophyta</taxon>
        <taxon>Tracheophyta</taxon>
        <taxon>Spermatophyta</taxon>
        <taxon>Magnoliopsida</taxon>
        <taxon>Liliopsida</taxon>
        <taxon>Poales</taxon>
        <taxon>Poaceae</taxon>
        <taxon>PACMAD clade</taxon>
        <taxon>Panicoideae</taxon>
        <taxon>Panicodae</taxon>
        <taxon>Paniceae</taxon>
        <taxon>Panicinae</taxon>
        <taxon>Panicum</taxon>
        <taxon>Panicum sect. Hiantes</taxon>
    </lineage>
</organism>
<evidence type="ECO:0000256" key="1">
    <source>
        <dbReference type="SAM" id="Phobius"/>
    </source>
</evidence>
<keyword evidence="1" id="KW-0472">Membrane</keyword>
<accession>A0A8T0R947</accession>
<evidence type="ECO:0000313" key="2">
    <source>
        <dbReference type="EMBL" id="KAG2582281.1"/>
    </source>
</evidence>
<keyword evidence="1" id="KW-1133">Transmembrane helix</keyword>
<protein>
    <submittedName>
        <fullName evidence="2">Uncharacterized protein</fullName>
    </submittedName>
</protein>
<proteinExistence type="predicted"/>
<evidence type="ECO:0000313" key="3">
    <source>
        <dbReference type="Proteomes" id="UP000823388"/>
    </source>
</evidence>
<comment type="caution">
    <text evidence="2">The sequence shown here is derived from an EMBL/GenBank/DDBJ whole genome shotgun (WGS) entry which is preliminary data.</text>
</comment>
<dbReference type="EMBL" id="CM029047">
    <property type="protein sequence ID" value="KAG2582281.1"/>
    <property type="molecule type" value="Genomic_DNA"/>
</dbReference>
<name>A0A8T0R947_PANVG</name>
<gene>
    <name evidence="2" type="ORF">PVAP13_6KG160500</name>
</gene>
<dbReference type="Proteomes" id="UP000823388">
    <property type="component" value="Chromosome 6K"/>
</dbReference>
<keyword evidence="3" id="KW-1185">Reference proteome</keyword>